<keyword evidence="3 5" id="KW-0732">Signal</keyword>
<reference evidence="7" key="1">
    <citation type="submission" date="2019-01" db="EMBL/GenBank/DDBJ databases">
        <authorList>
            <consortium name="Genoscope - CEA"/>
            <person name="William W."/>
        </authorList>
    </citation>
    <scope>NUCLEOTIDE SEQUENCE</scope>
    <source>
        <strain evidence="7">CR-1</strain>
    </source>
</reference>
<dbReference type="InterPro" id="IPR028082">
    <property type="entry name" value="Peripla_BP_I"/>
</dbReference>
<name>A0A484HKZ8_9BACT</name>
<feature type="domain" description="Leucine-binding protein" evidence="6">
    <location>
        <begin position="32"/>
        <end position="379"/>
    </location>
</feature>
<keyword evidence="4" id="KW-0029">Amino-acid transport</keyword>
<evidence type="ECO:0000256" key="2">
    <source>
        <dbReference type="ARBA" id="ARBA00022448"/>
    </source>
</evidence>
<evidence type="ECO:0000259" key="6">
    <source>
        <dbReference type="Pfam" id="PF13458"/>
    </source>
</evidence>
<evidence type="ECO:0000256" key="1">
    <source>
        <dbReference type="ARBA" id="ARBA00010062"/>
    </source>
</evidence>
<dbReference type="GO" id="GO:0006865">
    <property type="term" value="P:amino acid transport"/>
    <property type="evidence" value="ECO:0007669"/>
    <property type="project" value="UniProtKB-KW"/>
</dbReference>
<dbReference type="SUPFAM" id="SSF53822">
    <property type="entry name" value="Periplasmic binding protein-like I"/>
    <property type="match status" value="1"/>
</dbReference>
<dbReference type="InterPro" id="IPR000709">
    <property type="entry name" value="Leu_Ile_Val-bd"/>
</dbReference>
<dbReference type="AlphaFoldDB" id="A0A484HKZ8"/>
<keyword evidence="2" id="KW-0813">Transport</keyword>
<evidence type="ECO:0000256" key="4">
    <source>
        <dbReference type="ARBA" id="ARBA00022970"/>
    </source>
</evidence>
<dbReference type="EMBL" id="CAACVI010000045">
    <property type="protein sequence ID" value="VEN74888.1"/>
    <property type="molecule type" value="Genomic_DNA"/>
</dbReference>
<dbReference type="PANTHER" id="PTHR47235">
    <property type="entry name" value="BLR6548 PROTEIN"/>
    <property type="match status" value="1"/>
</dbReference>
<protein>
    <recommendedName>
        <fullName evidence="6">Leucine-binding protein domain-containing protein</fullName>
    </recommendedName>
</protein>
<feature type="signal peptide" evidence="5">
    <location>
        <begin position="1"/>
        <end position="23"/>
    </location>
</feature>
<dbReference type="InterPro" id="IPR028081">
    <property type="entry name" value="Leu-bd"/>
</dbReference>
<feature type="chain" id="PRO_5019841254" description="Leucine-binding protein domain-containing protein" evidence="5">
    <location>
        <begin position="24"/>
        <end position="396"/>
    </location>
</feature>
<dbReference type="PRINTS" id="PR00337">
    <property type="entry name" value="LEUILEVALBP"/>
</dbReference>
<dbReference type="CDD" id="cd06343">
    <property type="entry name" value="PBP1_ABC_ligand_binding-like"/>
    <property type="match status" value="1"/>
</dbReference>
<proteinExistence type="inferred from homology"/>
<gene>
    <name evidence="7" type="ORF">EPICR_50169</name>
</gene>
<organism evidence="7">
    <name type="scientific">uncultured Desulfobacteraceae bacterium</name>
    <dbReference type="NCBI Taxonomy" id="218296"/>
    <lineage>
        <taxon>Bacteria</taxon>
        <taxon>Pseudomonadati</taxon>
        <taxon>Thermodesulfobacteriota</taxon>
        <taxon>Desulfobacteria</taxon>
        <taxon>Desulfobacterales</taxon>
        <taxon>Desulfobacteraceae</taxon>
        <taxon>environmental samples</taxon>
    </lineage>
</organism>
<comment type="similarity">
    <text evidence="1">Belongs to the leucine-binding protein family.</text>
</comment>
<evidence type="ECO:0000256" key="5">
    <source>
        <dbReference type="SAM" id="SignalP"/>
    </source>
</evidence>
<evidence type="ECO:0000313" key="7">
    <source>
        <dbReference type="EMBL" id="VEN74888.1"/>
    </source>
</evidence>
<accession>A0A484HKZ8</accession>
<dbReference type="PANTHER" id="PTHR47235:SF1">
    <property type="entry name" value="BLR6548 PROTEIN"/>
    <property type="match status" value="1"/>
</dbReference>
<dbReference type="Gene3D" id="3.40.50.2300">
    <property type="match status" value="2"/>
</dbReference>
<sequence>MMTFKRFFILSALLLLIPLSVSADPGVSDEEVVVGVTTPLTGPAAGWGINISGGMKAWVDHINDKGGVHGRKIKLIVKDDGYNPARAVANLQEMKNRVFAICGQLGSAPCNASKNFYPENKIPLVTAYGNINIYAEQPPEKQKYYFISYPDYEDETEYMANYALKDMGAKKIAHFYQNDDYGLGAHFGLLKALKSNPGKATLAAAVPYEVTERALGTHALKLRESGADTLILSSMMSSAAIITKEMAKIAYKPKMMGNFPLGDSIMYRIAGPSWEGTFVNMPAHMSMPGSHPEADRVAAVLTQRNPKLKGKEFLAVFGAASIMHLIKGLENTGRNLTRESFIKGMEMIRNWKPEGMGAPVTYAPGRHHGLNAIFPLVAKDGKHVPMRGYVEFKPKF</sequence>
<evidence type="ECO:0000256" key="3">
    <source>
        <dbReference type="ARBA" id="ARBA00022729"/>
    </source>
</evidence>
<dbReference type="Pfam" id="PF13458">
    <property type="entry name" value="Peripla_BP_6"/>
    <property type="match status" value="1"/>
</dbReference>